<accession>A0A976SJ33</accession>
<protein>
    <submittedName>
        <fullName evidence="1">Uncharacterized protein</fullName>
    </submittedName>
</protein>
<reference evidence="1" key="1">
    <citation type="submission" date="2022-07" db="EMBL/GenBank/DDBJ databases">
        <title>Evaluation of T. orientalis genome assembly methods using nanopore sequencing and analysis of variation between genomes.</title>
        <authorList>
            <person name="Yam J."/>
            <person name="Micallef M.L."/>
            <person name="Liu M."/>
            <person name="Djordjevic S.P."/>
            <person name="Bogema D.R."/>
            <person name="Jenkins C."/>
        </authorList>
    </citation>
    <scope>NUCLEOTIDE SEQUENCE</scope>
    <source>
        <strain evidence="1">Goon Nure</strain>
    </source>
</reference>
<organism evidence="1 2">
    <name type="scientific">Theileria orientalis</name>
    <dbReference type="NCBI Taxonomy" id="68886"/>
    <lineage>
        <taxon>Eukaryota</taxon>
        <taxon>Sar</taxon>
        <taxon>Alveolata</taxon>
        <taxon>Apicomplexa</taxon>
        <taxon>Aconoidasida</taxon>
        <taxon>Piroplasmida</taxon>
        <taxon>Theileriidae</taxon>
        <taxon>Theileria</taxon>
    </lineage>
</organism>
<proteinExistence type="predicted"/>
<dbReference type="AlphaFoldDB" id="A0A976SJ33"/>
<gene>
    <name evidence="1" type="ORF">MACK_003919</name>
</gene>
<sequence>MGMRIPHCYFYSQQSKIVYKISTVDLPSLMQPPIYYCVLVFDRKMIKSVISKLDLNLYYICLWETGVSVGSRDHVTINDQLLSKPNTLINSIGLDSEIDVIDEKLDDHFIFNKIEDSNDFAHFDYALNYVSKMPNGLVKKVFSNKETLDTFSKNLFGTVTPLNNTYIVLRPDSHIFNVKTVNG</sequence>
<name>A0A976SJ33_THEOR</name>
<evidence type="ECO:0000313" key="1">
    <source>
        <dbReference type="EMBL" id="UVC49804.1"/>
    </source>
</evidence>
<dbReference type="EMBL" id="CP056070">
    <property type="protein sequence ID" value="UVC49804.1"/>
    <property type="molecule type" value="Genomic_DNA"/>
</dbReference>
<dbReference type="Proteomes" id="UP000244811">
    <property type="component" value="Chromosome 3"/>
</dbReference>
<evidence type="ECO:0000313" key="2">
    <source>
        <dbReference type="Proteomes" id="UP000244811"/>
    </source>
</evidence>